<sequence length="132" mass="14571">MLELLIELIGQIAVDVIIQGVFEMGGRAALKASKKAAQAEPGSNPWAWVVVYISLGAIAGVISVWIVPVHWIGSPTARLLNLAITPILLGFAFELLGRWKTKHQKRRYAVDRFSYGFTFALVMGLIRYFSIA</sequence>
<keyword evidence="1" id="KW-0472">Membrane</keyword>
<accession>A0A5C6FFN6</accession>
<dbReference type="RefSeq" id="WP_146456133.1">
    <property type="nucleotide sequence ID" value="NZ_SJPW01000002.1"/>
</dbReference>
<evidence type="ECO:0000256" key="1">
    <source>
        <dbReference type="SAM" id="Phobius"/>
    </source>
</evidence>
<gene>
    <name evidence="2" type="ORF">Poly51_16960</name>
</gene>
<feature type="transmembrane region" description="Helical" evidence="1">
    <location>
        <begin position="109"/>
        <end position="129"/>
    </location>
</feature>
<keyword evidence="1" id="KW-1133">Transmembrane helix</keyword>
<feature type="transmembrane region" description="Helical" evidence="1">
    <location>
        <begin position="46"/>
        <end position="67"/>
    </location>
</feature>
<keyword evidence="3" id="KW-1185">Reference proteome</keyword>
<dbReference type="AlphaFoldDB" id="A0A5C6FFN6"/>
<protein>
    <submittedName>
        <fullName evidence="2">Uncharacterized protein</fullName>
    </submittedName>
</protein>
<dbReference type="EMBL" id="SJPW01000002">
    <property type="protein sequence ID" value="TWU58916.1"/>
    <property type="molecule type" value="Genomic_DNA"/>
</dbReference>
<feature type="transmembrane region" description="Helical" evidence="1">
    <location>
        <begin position="79"/>
        <end position="97"/>
    </location>
</feature>
<evidence type="ECO:0000313" key="3">
    <source>
        <dbReference type="Proteomes" id="UP000318288"/>
    </source>
</evidence>
<proteinExistence type="predicted"/>
<comment type="caution">
    <text evidence="2">The sequence shown here is derived from an EMBL/GenBank/DDBJ whole genome shotgun (WGS) entry which is preliminary data.</text>
</comment>
<evidence type="ECO:0000313" key="2">
    <source>
        <dbReference type="EMBL" id="TWU58916.1"/>
    </source>
</evidence>
<dbReference type="OrthoDB" id="3078405at2"/>
<dbReference type="Proteomes" id="UP000318288">
    <property type="component" value="Unassembled WGS sequence"/>
</dbReference>
<organism evidence="2 3">
    <name type="scientific">Rubripirellula tenax</name>
    <dbReference type="NCBI Taxonomy" id="2528015"/>
    <lineage>
        <taxon>Bacteria</taxon>
        <taxon>Pseudomonadati</taxon>
        <taxon>Planctomycetota</taxon>
        <taxon>Planctomycetia</taxon>
        <taxon>Pirellulales</taxon>
        <taxon>Pirellulaceae</taxon>
        <taxon>Rubripirellula</taxon>
    </lineage>
</organism>
<keyword evidence="1" id="KW-0812">Transmembrane</keyword>
<reference evidence="2 3" key="1">
    <citation type="submission" date="2019-02" db="EMBL/GenBank/DDBJ databases">
        <title>Deep-cultivation of Planctomycetes and their phenomic and genomic characterization uncovers novel biology.</title>
        <authorList>
            <person name="Wiegand S."/>
            <person name="Jogler M."/>
            <person name="Boedeker C."/>
            <person name="Pinto D."/>
            <person name="Vollmers J."/>
            <person name="Rivas-Marin E."/>
            <person name="Kohn T."/>
            <person name="Peeters S.H."/>
            <person name="Heuer A."/>
            <person name="Rast P."/>
            <person name="Oberbeckmann S."/>
            <person name="Bunk B."/>
            <person name="Jeske O."/>
            <person name="Meyerdierks A."/>
            <person name="Storesund J.E."/>
            <person name="Kallscheuer N."/>
            <person name="Luecker S."/>
            <person name="Lage O.M."/>
            <person name="Pohl T."/>
            <person name="Merkel B.J."/>
            <person name="Hornburger P."/>
            <person name="Mueller R.-W."/>
            <person name="Bruemmer F."/>
            <person name="Labrenz M."/>
            <person name="Spormann A.M."/>
            <person name="Op Den Camp H."/>
            <person name="Overmann J."/>
            <person name="Amann R."/>
            <person name="Jetten M.S.M."/>
            <person name="Mascher T."/>
            <person name="Medema M.H."/>
            <person name="Devos D.P."/>
            <person name="Kaster A.-K."/>
            <person name="Ovreas L."/>
            <person name="Rohde M."/>
            <person name="Galperin M.Y."/>
            <person name="Jogler C."/>
        </authorList>
    </citation>
    <scope>NUCLEOTIDE SEQUENCE [LARGE SCALE GENOMIC DNA]</scope>
    <source>
        <strain evidence="2 3">Poly51</strain>
    </source>
</reference>
<feature type="transmembrane region" description="Helical" evidence="1">
    <location>
        <begin position="6"/>
        <end position="25"/>
    </location>
</feature>
<name>A0A5C6FFN6_9BACT</name>